<reference evidence="7 8" key="2">
    <citation type="submission" date="2018-11" db="EMBL/GenBank/DDBJ databases">
        <authorList>
            <consortium name="Pathogen Informatics"/>
        </authorList>
    </citation>
    <scope>NUCLEOTIDE SEQUENCE [LARGE SCALE GENOMIC DNA]</scope>
    <source>
        <strain evidence="7">Dakar</strain>
        <strain evidence="8">Dakar, Senegal</strain>
    </source>
</reference>
<evidence type="ECO:0000313" key="9">
    <source>
        <dbReference type="WBParaSite" id="SCUD_0001130501-mRNA-1"/>
    </source>
</evidence>
<keyword evidence="4" id="KW-0539">Nucleus</keyword>
<dbReference type="WBParaSite" id="SCUD_0001130501-mRNA-1">
    <property type="protein sequence ID" value="SCUD_0001130501-mRNA-1"/>
    <property type="gene ID" value="SCUD_0001130501"/>
</dbReference>
<dbReference type="PRINTS" id="PR00785">
    <property type="entry name" value="NCTRNSLOCATR"/>
</dbReference>
<feature type="domain" description="PAS" evidence="6">
    <location>
        <begin position="1"/>
        <end position="62"/>
    </location>
</feature>
<dbReference type="GO" id="GO:0003677">
    <property type="term" value="F:DNA binding"/>
    <property type="evidence" value="ECO:0007669"/>
    <property type="project" value="UniProtKB-KW"/>
</dbReference>
<dbReference type="Gene3D" id="3.30.450.20">
    <property type="entry name" value="PAS domain"/>
    <property type="match status" value="2"/>
</dbReference>
<keyword evidence="3" id="KW-0804">Transcription</keyword>
<evidence type="ECO:0000256" key="3">
    <source>
        <dbReference type="ARBA" id="ARBA00023163"/>
    </source>
</evidence>
<dbReference type="PANTHER" id="PTHR23042">
    <property type="entry name" value="CIRCADIAN PROTEIN CLOCK/ARNT/BMAL/PAS"/>
    <property type="match status" value="1"/>
</dbReference>
<dbReference type="Pfam" id="PF14598">
    <property type="entry name" value="PAS_11"/>
    <property type="match status" value="1"/>
</dbReference>
<name>A0A183K8H6_9TREM</name>
<dbReference type="CDD" id="cd00130">
    <property type="entry name" value="PAS"/>
    <property type="match status" value="2"/>
</dbReference>
<evidence type="ECO:0000256" key="2">
    <source>
        <dbReference type="ARBA" id="ARBA00023125"/>
    </source>
</evidence>
<sequence length="660" mass="73072">AADGFLFVCQCDTGRIIYVSDSVTSVLNQTQSEWYQHTLYELCHPDDAEKICEQLTGSILPSQGASILGLTSQASLSTLSNSNSTNLTKQPAGSDLKMGPVASDSSPTSVSDLVSTHICASQRHNSPANLTNNICSSPAPGRILDLKSGTLKKEDVHVPQCLIALGRLQVVNKPEALDLYPHRFNEFLTRHSADTLITFCDQRVQNVLGLETNEVLGQAFGNLLPSSRDKISFQEVFDKAWKLKGQSFTIMVHMRSKLFTELLFVKCHLTAFVNPYSEEVEYVICTTSSMKAFESETSGSNPNSTYTENNSYGQTKADFFERTSHVTHANCSIVRDHINTPIQPNPKSSTYIHSVNQAKESHLSTYWRHTNENTNHFDPGFAIQPSTTEMNLSSNIDHQSYPFSGQVDSSLNEPNSLHSLSCSTTQLIPQSNQEHANIQHHTDPASGDYLSSMPNNYGTLRNGTDFPTSDVQALNNFDHKRNNSLDVNCAFQASNLNTGDCIVQTSESGLTRPSAICFMPSDSVGDCGCDITENMSPHTMSYLNMNRPFGNHETYLPSIDIASDSRTYRQPITDHPTSAFHGWYDPTLPSSSISTSESSSIPSDIYHQPVANNHTQDDLSASDFVYTQPHILQTNNETNNCMQQNPLQQPSYDYFKYTVQ</sequence>
<keyword evidence="8" id="KW-1185">Reference proteome</keyword>
<organism evidence="9">
    <name type="scientific">Schistosoma curassoni</name>
    <dbReference type="NCBI Taxonomy" id="6186"/>
    <lineage>
        <taxon>Eukaryota</taxon>
        <taxon>Metazoa</taxon>
        <taxon>Spiralia</taxon>
        <taxon>Lophotrochozoa</taxon>
        <taxon>Platyhelminthes</taxon>
        <taxon>Trematoda</taxon>
        <taxon>Digenea</taxon>
        <taxon>Strigeidida</taxon>
        <taxon>Schistosomatoidea</taxon>
        <taxon>Schistosomatidae</taxon>
        <taxon>Schistosoma</taxon>
    </lineage>
</organism>
<dbReference type="SMART" id="SM00091">
    <property type="entry name" value="PAS"/>
    <property type="match status" value="2"/>
</dbReference>
<evidence type="ECO:0000313" key="7">
    <source>
        <dbReference type="EMBL" id="VDP43939.1"/>
    </source>
</evidence>
<accession>A0A183K8H6</accession>
<evidence type="ECO:0000256" key="5">
    <source>
        <dbReference type="SAM" id="MobiDB-lite"/>
    </source>
</evidence>
<evidence type="ECO:0000259" key="6">
    <source>
        <dbReference type="PROSITE" id="PS50112"/>
    </source>
</evidence>
<reference evidence="9" key="1">
    <citation type="submission" date="2016-06" db="UniProtKB">
        <authorList>
            <consortium name="WormBaseParasite"/>
        </authorList>
    </citation>
    <scope>IDENTIFICATION</scope>
</reference>
<dbReference type="GO" id="GO:0003700">
    <property type="term" value="F:DNA-binding transcription factor activity"/>
    <property type="evidence" value="ECO:0007669"/>
    <property type="project" value="InterPro"/>
</dbReference>
<evidence type="ECO:0000256" key="1">
    <source>
        <dbReference type="ARBA" id="ARBA00023015"/>
    </source>
</evidence>
<dbReference type="AlphaFoldDB" id="A0A183K8H6"/>
<dbReference type="SUPFAM" id="SSF55785">
    <property type="entry name" value="PYP-like sensor domain (PAS domain)"/>
    <property type="match status" value="2"/>
</dbReference>
<protein>
    <submittedName>
        <fullName evidence="9">PAS domain-containing protein</fullName>
    </submittedName>
</protein>
<dbReference type="EMBL" id="UZAK01034322">
    <property type="protein sequence ID" value="VDP43939.1"/>
    <property type="molecule type" value="Genomic_DNA"/>
</dbReference>
<dbReference type="InterPro" id="IPR035965">
    <property type="entry name" value="PAS-like_dom_sf"/>
</dbReference>
<dbReference type="GO" id="GO:0005667">
    <property type="term" value="C:transcription regulator complex"/>
    <property type="evidence" value="ECO:0007669"/>
    <property type="project" value="InterPro"/>
</dbReference>
<keyword evidence="2" id="KW-0238">DNA-binding</keyword>
<evidence type="ECO:0000256" key="4">
    <source>
        <dbReference type="ARBA" id="ARBA00023242"/>
    </source>
</evidence>
<feature type="region of interest" description="Disordered" evidence="5">
    <location>
        <begin position="79"/>
        <end position="106"/>
    </location>
</feature>
<dbReference type="PROSITE" id="PS50112">
    <property type="entry name" value="PAS"/>
    <property type="match status" value="1"/>
</dbReference>
<evidence type="ECO:0000313" key="8">
    <source>
        <dbReference type="Proteomes" id="UP000279833"/>
    </source>
</evidence>
<dbReference type="Proteomes" id="UP000279833">
    <property type="component" value="Unassembled WGS sequence"/>
</dbReference>
<proteinExistence type="predicted"/>
<dbReference type="InterPro" id="IPR050933">
    <property type="entry name" value="Circadian_TF"/>
</dbReference>
<dbReference type="InterPro" id="IPR000014">
    <property type="entry name" value="PAS"/>
</dbReference>
<keyword evidence="1" id="KW-0805">Transcription regulation</keyword>
<dbReference type="GO" id="GO:0005634">
    <property type="term" value="C:nucleus"/>
    <property type="evidence" value="ECO:0007669"/>
    <property type="project" value="InterPro"/>
</dbReference>
<dbReference type="GO" id="GO:0005737">
    <property type="term" value="C:cytoplasm"/>
    <property type="evidence" value="ECO:0007669"/>
    <property type="project" value="InterPro"/>
</dbReference>
<dbReference type="InterPro" id="IPR001067">
    <property type="entry name" value="Nuc_translocat"/>
</dbReference>
<feature type="compositionally biased region" description="Low complexity" evidence="5">
    <location>
        <begin position="79"/>
        <end position="88"/>
    </location>
</feature>
<dbReference type="STRING" id="6186.A0A183K8H6"/>
<gene>
    <name evidence="7" type="ORF">SCUD_LOCUS11305</name>
</gene>